<keyword evidence="2" id="KW-1185">Reference proteome</keyword>
<dbReference type="Proteomes" id="UP000824120">
    <property type="component" value="Chromosome 12"/>
</dbReference>
<organism evidence="1 2">
    <name type="scientific">Solanum commersonii</name>
    <name type="common">Commerson's wild potato</name>
    <name type="synonym">Commerson's nightshade</name>
    <dbReference type="NCBI Taxonomy" id="4109"/>
    <lineage>
        <taxon>Eukaryota</taxon>
        <taxon>Viridiplantae</taxon>
        <taxon>Streptophyta</taxon>
        <taxon>Embryophyta</taxon>
        <taxon>Tracheophyta</taxon>
        <taxon>Spermatophyta</taxon>
        <taxon>Magnoliopsida</taxon>
        <taxon>eudicotyledons</taxon>
        <taxon>Gunneridae</taxon>
        <taxon>Pentapetalae</taxon>
        <taxon>asterids</taxon>
        <taxon>lamiids</taxon>
        <taxon>Solanales</taxon>
        <taxon>Solanaceae</taxon>
        <taxon>Solanoideae</taxon>
        <taxon>Solaneae</taxon>
        <taxon>Solanum</taxon>
    </lineage>
</organism>
<sequence>MDPSFASMLKTSSVMREAWDLSQGTKPNWTTSLTKCRPTASCLWFISKSCEVSCKSCKGKHRRNGREGSCPIEPIYIREVLHFG</sequence>
<evidence type="ECO:0000313" key="1">
    <source>
        <dbReference type="EMBL" id="KAG5570321.1"/>
    </source>
</evidence>
<dbReference type="AlphaFoldDB" id="A0A9J5W4H1"/>
<accession>A0A9J5W4H1</accession>
<evidence type="ECO:0000313" key="2">
    <source>
        <dbReference type="Proteomes" id="UP000824120"/>
    </source>
</evidence>
<name>A0A9J5W4H1_SOLCO</name>
<gene>
    <name evidence="1" type="ORF">H5410_060087</name>
</gene>
<reference evidence="1 2" key="1">
    <citation type="submission" date="2020-09" db="EMBL/GenBank/DDBJ databases">
        <title>De no assembly of potato wild relative species, Solanum commersonii.</title>
        <authorList>
            <person name="Cho K."/>
        </authorList>
    </citation>
    <scope>NUCLEOTIDE SEQUENCE [LARGE SCALE GENOMIC DNA]</scope>
    <source>
        <strain evidence="1">LZ3.2</strain>
        <tissue evidence="1">Leaf</tissue>
    </source>
</reference>
<proteinExistence type="predicted"/>
<comment type="caution">
    <text evidence="1">The sequence shown here is derived from an EMBL/GenBank/DDBJ whole genome shotgun (WGS) entry which is preliminary data.</text>
</comment>
<dbReference type="EMBL" id="JACXVP010000012">
    <property type="protein sequence ID" value="KAG5570321.1"/>
    <property type="molecule type" value="Genomic_DNA"/>
</dbReference>
<protein>
    <submittedName>
        <fullName evidence="1">Uncharacterized protein</fullName>
    </submittedName>
</protein>